<dbReference type="InterPro" id="IPR012583">
    <property type="entry name" value="RIX1_N"/>
</dbReference>
<comment type="similarity">
    <text evidence="2">Belongs to the RIX1/PELP1 family.</text>
</comment>
<evidence type="ECO:0000256" key="1">
    <source>
        <dbReference type="ARBA" id="ARBA00004123"/>
    </source>
</evidence>
<dbReference type="STRING" id="1408657.A0A0W4ZIW9"/>
<dbReference type="Gene3D" id="1.25.10.10">
    <property type="entry name" value="Leucine-rich Repeat Variant"/>
    <property type="match status" value="1"/>
</dbReference>
<dbReference type="VEuPathDB" id="FungiDB:T551_02738"/>
<feature type="domain" description="Pre-rRNA-processing protein RIX1 N-terminal" evidence="6">
    <location>
        <begin position="11"/>
        <end position="187"/>
    </location>
</feature>
<reference evidence="8" key="1">
    <citation type="journal article" date="2016" name="Nat. Commun.">
        <title>Genome analysis of three Pneumocystis species reveals adaptation mechanisms to life exclusively in mammalian hosts.</title>
        <authorList>
            <person name="Ma L."/>
            <person name="Chen Z."/>
            <person name="Huang D.W."/>
            <person name="Kutty G."/>
            <person name="Ishihara M."/>
            <person name="Wang H."/>
            <person name="Abouelleil A."/>
            <person name="Bishop L."/>
            <person name="Davey E."/>
            <person name="Deng R."/>
            <person name="Deng X."/>
            <person name="Fan L."/>
            <person name="Fantoni G."/>
            <person name="Fitzgerald M."/>
            <person name="Gogineni E."/>
            <person name="Goldberg J.M."/>
            <person name="Handley G."/>
            <person name="Hu X."/>
            <person name="Huber C."/>
            <person name="Jiao X."/>
            <person name="Jones K."/>
            <person name="Levin J.Z."/>
            <person name="Liu Y."/>
            <person name="Macdonald P."/>
            <person name="Melnikov A."/>
            <person name="Raley C."/>
            <person name="Sassi M."/>
            <person name="Sherman B.T."/>
            <person name="Song X."/>
            <person name="Sykes S."/>
            <person name="Tran B."/>
            <person name="Walsh L."/>
            <person name="Xia Y."/>
            <person name="Yang J."/>
            <person name="Young S."/>
            <person name="Zeng Q."/>
            <person name="Zheng X."/>
            <person name="Stephens R."/>
            <person name="Nusbaum C."/>
            <person name="Birren B.W."/>
            <person name="Azadi P."/>
            <person name="Lempicki R.A."/>
            <person name="Cuomo C.A."/>
            <person name="Kovacs J.A."/>
        </authorList>
    </citation>
    <scope>NUCLEOTIDE SEQUENCE [LARGE SCALE GENOMIC DNA]</scope>
    <source>
        <strain evidence="8">RU7</strain>
    </source>
</reference>
<evidence type="ECO:0000313" key="8">
    <source>
        <dbReference type="Proteomes" id="UP000053447"/>
    </source>
</evidence>
<dbReference type="GO" id="GO:0006364">
    <property type="term" value="P:rRNA processing"/>
    <property type="evidence" value="ECO:0007669"/>
    <property type="project" value="TreeGrafter"/>
</dbReference>
<keyword evidence="8" id="KW-1185">Reference proteome</keyword>
<dbReference type="InterPro" id="IPR011989">
    <property type="entry name" value="ARM-like"/>
</dbReference>
<dbReference type="GeneID" id="28941256"/>
<organism evidence="7 8">
    <name type="scientific">Pneumocystis jirovecii (strain RU7)</name>
    <name type="common">Human pneumocystis pneumonia agent</name>
    <dbReference type="NCBI Taxonomy" id="1408657"/>
    <lineage>
        <taxon>Eukaryota</taxon>
        <taxon>Fungi</taxon>
        <taxon>Dikarya</taxon>
        <taxon>Ascomycota</taxon>
        <taxon>Taphrinomycotina</taxon>
        <taxon>Pneumocystomycetes</taxon>
        <taxon>Pneumocystaceae</taxon>
        <taxon>Pneumocystis</taxon>
    </lineage>
</organism>
<evidence type="ECO:0000256" key="5">
    <source>
        <dbReference type="SAM" id="MobiDB-lite"/>
    </source>
</evidence>
<accession>A0A0W4ZIW9</accession>
<evidence type="ECO:0000259" key="6">
    <source>
        <dbReference type="Pfam" id="PF08167"/>
    </source>
</evidence>
<dbReference type="SUPFAM" id="SSF48371">
    <property type="entry name" value="ARM repeat"/>
    <property type="match status" value="1"/>
</dbReference>
<name>A0A0W4ZIW9_PNEJ7</name>
<dbReference type="PANTHER" id="PTHR34105">
    <property type="entry name" value="PROLINE-, GLUTAMIC ACID- AND LEUCINE-RICH PROTEIN 1"/>
    <property type="match status" value="1"/>
</dbReference>
<feature type="region of interest" description="Disordered" evidence="5">
    <location>
        <begin position="743"/>
        <end position="775"/>
    </location>
</feature>
<evidence type="ECO:0000313" key="7">
    <source>
        <dbReference type="EMBL" id="KTW28319.1"/>
    </source>
</evidence>
<comment type="subcellular location">
    <subcellularLocation>
        <location evidence="1">Nucleus</location>
    </subcellularLocation>
</comment>
<protein>
    <recommendedName>
        <fullName evidence="3">Pre-rRNA-processing protein RIX1</fullName>
    </recommendedName>
</protein>
<dbReference type="eggNOG" id="ENOG502QSEW">
    <property type="taxonomic scope" value="Eukaryota"/>
</dbReference>
<evidence type="ECO:0000256" key="2">
    <source>
        <dbReference type="ARBA" id="ARBA00010511"/>
    </source>
</evidence>
<dbReference type="RefSeq" id="XP_018228881.1">
    <property type="nucleotide sequence ID" value="XM_018375001.1"/>
</dbReference>
<proteinExistence type="inferred from homology"/>
<dbReference type="InterPro" id="IPR016024">
    <property type="entry name" value="ARM-type_fold"/>
</dbReference>
<dbReference type="PANTHER" id="PTHR34105:SF1">
    <property type="entry name" value="PROLINE-, GLUTAMIC ACID- AND LEUCINE-RICH PROTEIN 1"/>
    <property type="match status" value="1"/>
</dbReference>
<dbReference type="GO" id="GO:0005634">
    <property type="term" value="C:nucleus"/>
    <property type="evidence" value="ECO:0007669"/>
    <property type="project" value="UniProtKB-SubCell"/>
</dbReference>
<dbReference type="Proteomes" id="UP000053447">
    <property type="component" value="Unassembled WGS sequence"/>
</dbReference>
<sequence length="775" mass="88977">MIDNQRLHQDNLLQRICTHIVTDLTNYRPLYGLSRENALWNQWCTRICSLLGSKTAEKRWFGVCLVKITAEQSPEGLFYAGNEWCQRLLDLLNNETCTAVVRRICLTMCWIFVFCHGRQGYMRVFVRSFLGMFIKSLIKMPMQHPSITEVFVECISAIVELYPSACRAFVPNIRTMAIQAINETHTNRPDVQEALFLVFSKLHLCAEKNLGQEQWNCGVLSCLWVLHKIIDNFFHSSIKGLKKNIYRFIGLADKQFLGPHMSLKQPEWVNEALPSDFYEAFETCLEKFEKYIRIIQLYLNQCTPYCVKIPAGQLFFFIYRVFRISDKSNVALALDNKEKLYLHTKIPHFHLISSKLLADMIRILNSNILPHLSELLGQLNYVFSREKEFIPLKVSIYDIFTMILHSVGSSISSYKSVDMIIQEALNDLNQLLITSQSILVLNHKSESKKKKSNETLNVILNSSEVQKMPPENIIKSALNFISSVLSHLCPGILSTAQRSLIDKTIVSIALSPSLKKKLHKQIYDSLINSILSPGDVQAIILPHVIRIFETQKELDTLKLPVENFNHTKSLTLDSILHPRFPPLQRKFKNQTLEMDYSGSEILEKTNKIYFEHLEYENKFNTSEIINTSEITNTSDISKIIETSNTQEIIQTPNSPKIIKTSNTSEIIDIINTPNIPHTPNNYNIEETLPKKHSLNIAENTTIINPSFEQETKVFLNNTNNIQNNDISKNIYKLSTITNKDDTKNTISENMETDGSESLSDTEIPTIIMEDSSYEE</sequence>
<keyword evidence="4" id="KW-0539">Nucleus</keyword>
<dbReference type="AlphaFoldDB" id="A0A0W4ZIW9"/>
<gene>
    <name evidence="7" type="ORF">T551_02738</name>
</gene>
<evidence type="ECO:0000256" key="3">
    <source>
        <dbReference type="ARBA" id="ARBA00021502"/>
    </source>
</evidence>
<comment type="caution">
    <text evidence="7">The sequence shown here is derived from an EMBL/GenBank/DDBJ whole genome shotgun (WGS) entry which is preliminary data.</text>
</comment>
<dbReference type="EMBL" id="LFWA01000012">
    <property type="protein sequence ID" value="KTW28319.1"/>
    <property type="molecule type" value="Genomic_DNA"/>
</dbReference>
<dbReference type="Pfam" id="PF08167">
    <property type="entry name" value="RIX1"/>
    <property type="match status" value="1"/>
</dbReference>
<evidence type="ECO:0000256" key="4">
    <source>
        <dbReference type="ARBA" id="ARBA00023242"/>
    </source>
</evidence>
<dbReference type="OrthoDB" id="20900at2759"/>